<comment type="caution">
    <text evidence="1">The sequence shown here is derived from an EMBL/GenBank/DDBJ whole genome shotgun (WGS) entry which is preliminary data.</text>
</comment>
<keyword evidence="2" id="KW-1185">Reference proteome</keyword>
<evidence type="ECO:0000313" key="2">
    <source>
        <dbReference type="Proteomes" id="UP000320762"/>
    </source>
</evidence>
<protein>
    <submittedName>
        <fullName evidence="1">Uncharacterized protein</fullName>
    </submittedName>
</protein>
<dbReference type="Proteomes" id="UP000320762">
    <property type="component" value="Unassembled WGS sequence"/>
</dbReference>
<dbReference type="AlphaFoldDB" id="A0A550CFV4"/>
<dbReference type="PANTHER" id="PTHR38846:SF1">
    <property type="entry name" value="C3H1-TYPE DOMAIN-CONTAINING PROTEIN"/>
    <property type="match status" value="1"/>
</dbReference>
<dbReference type="PANTHER" id="PTHR38846">
    <property type="entry name" value="C3H1-TYPE DOMAIN-CONTAINING PROTEIN"/>
    <property type="match status" value="1"/>
</dbReference>
<evidence type="ECO:0000313" key="1">
    <source>
        <dbReference type="EMBL" id="TRM63688.1"/>
    </source>
</evidence>
<proteinExistence type="predicted"/>
<accession>A0A550CFV4</accession>
<gene>
    <name evidence="1" type="ORF">BD626DRAFT_495092</name>
</gene>
<organism evidence="1 2">
    <name type="scientific">Schizophyllum amplum</name>
    <dbReference type="NCBI Taxonomy" id="97359"/>
    <lineage>
        <taxon>Eukaryota</taxon>
        <taxon>Fungi</taxon>
        <taxon>Dikarya</taxon>
        <taxon>Basidiomycota</taxon>
        <taxon>Agaricomycotina</taxon>
        <taxon>Agaricomycetes</taxon>
        <taxon>Agaricomycetidae</taxon>
        <taxon>Agaricales</taxon>
        <taxon>Schizophyllaceae</taxon>
        <taxon>Schizophyllum</taxon>
    </lineage>
</organism>
<sequence>MKYKMAAPSNAELHLPAHTSQCLPQAMSDTENDSITAQFAAIAASQCLRTGSQEYWTARRAFIANAVNTGFSQNFGYDDSDLRAWQGLCSTVGIDSDELPNIRACKEALANVHANIIDLVDAANGRTTCRTFPSAKACAMYTRQTGKFYPKDEAKENPLLRRFLVEVF</sequence>
<dbReference type="OrthoDB" id="6105938at2759"/>
<dbReference type="EMBL" id="VDMD01000009">
    <property type="protein sequence ID" value="TRM63688.1"/>
    <property type="molecule type" value="Genomic_DNA"/>
</dbReference>
<reference evidence="1 2" key="1">
    <citation type="journal article" date="2019" name="New Phytol.">
        <title>Comparative genomics reveals unique wood-decay strategies and fruiting body development in the Schizophyllaceae.</title>
        <authorList>
            <person name="Almasi E."/>
            <person name="Sahu N."/>
            <person name="Krizsan K."/>
            <person name="Balint B."/>
            <person name="Kovacs G.M."/>
            <person name="Kiss B."/>
            <person name="Cseklye J."/>
            <person name="Drula E."/>
            <person name="Henrissat B."/>
            <person name="Nagy I."/>
            <person name="Chovatia M."/>
            <person name="Adam C."/>
            <person name="LaButti K."/>
            <person name="Lipzen A."/>
            <person name="Riley R."/>
            <person name="Grigoriev I.V."/>
            <person name="Nagy L.G."/>
        </authorList>
    </citation>
    <scope>NUCLEOTIDE SEQUENCE [LARGE SCALE GENOMIC DNA]</scope>
    <source>
        <strain evidence="1 2">NL-1724</strain>
    </source>
</reference>
<name>A0A550CFV4_9AGAR</name>